<evidence type="ECO:0000256" key="9">
    <source>
        <dbReference type="ARBA" id="ARBA00023204"/>
    </source>
</evidence>
<keyword evidence="9" id="KW-0234">DNA repair</keyword>
<dbReference type="GO" id="GO:0035539">
    <property type="term" value="F:8-oxo-7,8-dihydrodeoxyguanosine triphosphate pyrophosphatase activity"/>
    <property type="evidence" value="ECO:0007669"/>
    <property type="project" value="UniProtKB-EC"/>
</dbReference>
<dbReference type="InterPro" id="IPR047127">
    <property type="entry name" value="MutT-like"/>
</dbReference>
<evidence type="ECO:0000256" key="14">
    <source>
        <dbReference type="ARBA" id="ARBA00041592"/>
    </source>
</evidence>
<dbReference type="PROSITE" id="PS51462">
    <property type="entry name" value="NUDIX"/>
    <property type="match status" value="1"/>
</dbReference>
<evidence type="ECO:0000256" key="6">
    <source>
        <dbReference type="ARBA" id="ARBA00022763"/>
    </source>
</evidence>
<comment type="catalytic activity">
    <reaction evidence="11">
        <text>8-oxo-GTP + H2O = 8-oxo-GMP + diphosphate + H(+)</text>
        <dbReference type="Rhea" id="RHEA:67616"/>
        <dbReference type="ChEBI" id="CHEBI:15377"/>
        <dbReference type="ChEBI" id="CHEBI:15378"/>
        <dbReference type="ChEBI" id="CHEBI:33019"/>
        <dbReference type="ChEBI" id="CHEBI:143553"/>
        <dbReference type="ChEBI" id="CHEBI:145694"/>
    </reaction>
</comment>
<comment type="cofactor">
    <cofactor evidence="1">
        <name>Mg(2+)</name>
        <dbReference type="ChEBI" id="CHEBI:18420"/>
    </cofactor>
</comment>
<dbReference type="CDD" id="cd03425">
    <property type="entry name" value="NUDIX_MutT_NudA_like"/>
    <property type="match status" value="1"/>
</dbReference>
<evidence type="ECO:0000256" key="15">
    <source>
        <dbReference type="ARBA" id="ARBA00041979"/>
    </source>
</evidence>
<dbReference type="InterPro" id="IPR000086">
    <property type="entry name" value="NUDIX_hydrolase_dom"/>
</dbReference>
<dbReference type="PRINTS" id="PR00502">
    <property type="entry name" value="NUDIXFAMILY"/>
</dbReference>
<evidence type="ECO:0000256" key="12">
    <source>
        <dbReference type="ARBA" id="ARBA00038905"/>
    </source>
</evidence>
<comment type="similarity">
    <text evidence="2">Belongs to the Nudix hydrolase family.</text>
</comment>
<dbReference type="Pfam" id="PF14815">
    <property type="entry name" value="NUDIX_4"/>
    <property type="match status" value="1"/>
</dbReference>
<organism evidence="18 19">
    <name type="scientific">Zavarzinia aquatilis</name>
    <dbReference type="NCBI Taxonomy" id="2211142"/>
    <lineage>
        <taxon>Bacteria</taxon>
        <taxon>Pseudomonadati</taxon>
        <taxon>Pseudomonadota</taxon>
        <taxon>Alphaproteobacteria</taxon>
        <taxon>Rhodospirillales</taxon>
        <taxon>Zavarziniaceae</taxon>
        <taxon>Zavarzinia</taxon>
    </lineage>
</organism>
<dbReference type="PROSITE" id="PS00893">
    <property type="entry name" value="NUDIX_BOX"/>
    <property type="match status" value="1"/>
</dbReference>
<evidence type="ECO:0000256" key="16">
    <source>
        <dbReference type="ARBA" id="ARBA00042798"/>
    </source>
</evidence>
<keyword evidence="19" id="KW-1185">Reference proteome</keyword>
<evidence type="ECO:0000256" key="7">
    <source>
        <dbReference type="ARBA" id="ARBA00022801"/>
    </source>
</evidence>
<dbReference type="AlphaFoldDB" id="A0A317EDT9"/>
<evidence type="ECO:0000256" key="8">
    <source>
        <dbReference type="ARBA" id="ARBA00022842"/>
    </source>
</evidence>
<evidence type="ECO:0000313" key="19">
    <source>
        <dbReference type="Proteomes" id="UP000245461"/>
    </source>
</evidence>
<dbReference type="GO" id="GO:0006281">
    <property type="term" value="P:DNA repair"/>
    <property type="evidence" value="ECO:0007669"/>
    <property type="project" value="UniProtKB-KW"/>
</dbReference>
<keyword evidence="6" id="KW-0227">DNA damage</keyword>
<dbReference type="FunFam" id="3.90.79.10:FF:000014">
    <property type="entry name" value="8-oxo-dGTP diphosphatase MutT"/>
    <property type="match status" value="1"/>
</dbReference>
<dbReference type="EC" id="3.6.1.55" evidence="12"/>
<evidence type="ECO:0000256" key="2">
    <source>
        <dbReference type="ARBA" id="ARBA00005582"/>
    </source>
</evidence>
<dbReference type="EMBL" id="QGLE01000003">
    <property type="protein sequence ID" value="PWR24772.1"/>
    <property type="molecule type" value="Genomic_DNA"/>
</dbReference>
<evidence type="ECO:0000256" key="5">
    <source>
        <dbReference type="ARBA" id="ARBA00022723"/>
    </source>
</evidence>
<dbReference type="InterPro" id="IPR015797">
    <property type="entry name" value="NUDIX_hydrolase-like_dom_sf"/>
</dbReference>
<dbReference type="PANTHER" id="PTHR47707:SF1">
    <property type="entry name" value="NUDIX HYDROLASE FAMILY PROTEIN"/>
    <property type="match status" value="1"/>
</dbReference>
<dbReference type="GO" id="GO:0008413">
    <property type="term" value="F:8-oxo-7,8-dihydroguanosine triphosphate pyrophosphatase activity"/>
    <property type="evidence" value="ECO:0007669"/>
    <property type="project" value="TreeGrafter"/>
</dbReference>
<gene>
    <name evidence="18" type="ORF">DKG74_08230</name>
</gene>
<comment type="catalytic activity">
    <reaction evidence="10">
        <text>8-oxo-dGTP + H2O = 8-oxo-dGMP + diphosphate + H(+)</text>
        <dbReference type="Rhea" id="RHEA:31575"/>
        <dbReference type="ChEBI" id="CHEBI:15377"/>
        <dbReference type="ChEBI" id="CHEBI:15378"/>
        <dbReference type="ChEBI" id="CHEBI:33019"/>
        <dbReference type="ChEBI" id="CHEBI:63224"/>
        <dbReference type="ChEBI" id="CHEBI:77896"/>
        <dbReference type="EC" id="3.6.1.55"/>
    </reaction>
</comment>
<dbReference type="PANTHER" id="PTHR47707">
    <property type="entry name" value="8-OXO-DGTP DIPHOSPHATASE"/>
    <property type="match status" value="1"/>
</dbReference>
<evidence type="ECO:0000256" key="10">
    <source>
        <dbReference type="ARBA" id="ARBA00035861"/>
    </source>
</evidence>
<feature type="domain" description="Nudix hydrolase" evidence="17">
    <location>
        <begin position="5"/>
        <end position="132"/>
    </location>
</feature>
<evidence type="ECO:0000259" key="17">
    <source>
        <dbReference type="PROSITE" id="PS51462"/>
    </source>
</evidence>
<protein>
    <recommendedName>
        <fullName evidence="13">8-oxo-dGTP diphosphatase</fullName>
        <ecNumber evidence="12">3.6.1.55</ecNumber>
    </recommendedName>
    <alternativeName>
        <fullName evidence="16">7,8-dihydro-8-oxoguanine-triphosphatase</fullName>
    </alternativeName>
    <alternativeName>
        <fullName evidence="15">Mutator protein MutT</fullName>
    </alternativeName>
    <alternativeName>
        <fullName evidence="14">dGTP pyrophosphohydrolase</fullName>
    </alternativeName>
</protein>
<evidence type="ECO:0000256" key="1">
    <source>
        <dbReference type="ARBA" id="ARBA00001946"/>
    </source>
</evidence>
<dbReference type="InterPro" id="IPR020084">
    <property type="entry name" value="NUDIX_hydrolase_CS"/>
</dbReference>
<dbReference type="OrthoDB" id="9810648at2"/>
<name>A0A317EDT9_9PROT</name>
<keyword evidence="8" id="KW-0460">Magnesium</keyword>
<keyword evidence="5" id="KW-0479">Metal-binding</keyword>
<dbReference type="GO" id="GO:0044715">
    <property type="term" value="F:8-oxo-dGDP phosphatase activity"/>
    <property type="evidence" value="ECO:0007669"/>
    <property type="project" value="TreeGrafter"/>
</dbReference>
<dbReference type="Proteomes" id="UP000245461">
    <property type="component" value="Unassembled WGS sequence"/>
</dbReference>
<evidence type="ECO:0000256" key="3">
    <source>
        <dbReference type="ARBA" id="ARBA00022457"/>
    </source>
</evidence>
<keyword evidence="7" id="KW-0378">Hydrolase</keyword>
<comment type="caution">
    <text evidence="18">The sequence shown here is derived from an EMBL/GenBank/DDBJ whole genome shotgun (WGS) entry which is preliminary data.</text>
</comment>
<keyword evidence="3" id="KW-0515">Mutator protein</keyword>
<dbReference type="GO" id="GO:0044716">
    <property type="term" value="F:8-oxo-GDP phosphatase activity"/>
    <property type="evidence" value="ECO:0007669"/>
    <property type="project" value="TreeGrafter"/>
</dbReference>
<sequence>MTVSKIVLVVAAVLVDPDRRILLAQRPAGKSLAGLWEFPGGKVEPGESPEAALIRELDEELGITVREPCLAPLTFASHAYEAFHLLMPVYVCRRWEGMPQAREHAALAWAPRMRLGDYPMPPADLPLIQAIQDQI</sequence>
<reference evidence="18 19" key="1">
    <citation type="submission" date="2018-05" db="EMBL/GenBank/DDBJ databases">
        <title>Zavarzinia sp. HR-AS.</title>
        <authorList>
            <person name="Lee Y."/>
            <person name="Jeon C.O."/>
        </authorList>
    </citation>
    <scope>NUCLEOTIDE SEQUENCE [LARGE SCALE GENOMIC DNA]</scope>
    <source>
        <strain evidence="18 19">HR-AS</strain>
    </source>
</reference>
<evidence type="ECO:0000256" key="4">
    <source>
        <dbReference type="ARBA" id="ARBA00022705"/>
    </source>
</evidence>
<dbReference type="GO" id="GO:0046872">
    <property type="term" value="F:metal ion binding"/>
    <property type="evidence" value="ECO:0007669"/>
    <property type="project" value="UniProtKB-KW"/>
</dbReference>
<dbReference type="GO" id="GO:0006260">
    <property type="term" value="P:DNA replication"/>
    <property type="evidence" value="ECO:0007669"/>
    <property type="project" value="UniProtKB-KW"/>
</dbReference>
<evidence type="ECO:0000313" key="18">
    <source>
        <dbReference type="EMBL" id="PWR24772.1"/>
    </source>
</evidence>
<proteinExistence type="inferred from homology"/>
<evidence type="ECO:0000256" key="11">
    <source>
        <dbReference type="ARBA" id="ARBA00036904"/>
    </source>
</evidence>
<dbReference type="InterPro" id="IPR020476">
    <property type="entry name" value="Nudix_hydrolase"/>
</dbReference>
<dbReference type="Gene3D" id="3.90.79.10">
    <property type="entry name" value="Nucleoside Triphosphate Pyrophosphohydrolase"/>
    <property type="match status" value="1"/>
</dbReference>
<accession>A0A317EDT9</accession>
<evidence type="ECO:0000256" key="13">
    <source>
        <dbReference type="ARBA" id="ARBA00040794"/>
    </source>
</evidence>
<keyword evidence="4" id="KW-0235">DNA replication</keyword>
<dbReference type="SUPFAM" id="SSF55811">
    <property type="entry name" value="Nudix"/>
    <property type="match status" value="1"/>
</dbReference>
<dbReference type="InterPro" id="IPR029119">
    <property type="entry name" value="MutY_C"/>
</dbReference>